<organism evidence="1">
    <name type="scientific">Anguilla anguilla</name>
    <name type="common">European freshwater eel</name>
    <name type="synonym">Muraena anguilla</name>
    <dbReference type="NCBI Taxonomy" id="7936"/>
    <lineage>
        <taxon>Eukaryota</taxon>
        <taxon>Metazoa</taxon>
        <taxon>Chordata</taxon>
        <taxon>Craniata</taxon>
        <taxon>Vertebrata</taxon>
        <taxon>Euteleostomi</taxon>
        <taxon>Actinopterygii</taxon>
        <taxon>Neopterygii</taxon>
        <taxon>Teleostei</taxon>
        <taxon>Anguilliformes</taxon>
        <taxon>Anguillidae</taxon>
        <taxon>Anguilla</taxon>
    </lineage>
</organism>
<evidence type="ECO:0000313" key="1">
    <source>
        <dbReference type="EMBL" id="JAH91875.1"/>
    </source>
</evidence>
<proteinExistence type="predicted"/>
<protein>
    <submittedName>
        <fullName evidence="1">Uncharacterized protein</fullName>
    </submittedName>
</protein>
<reference evidence="1" key="2">
    <citation type="journal article" date="2015" name="Fish Shellfish Immunol.">
        <title>Early steps in the European eel (Anguilla anguilla)-Vibrio vulnificus interaction in the gills: Role of the RtxA13 toxin.</title>
        <authorList>
            <person name="Callol A."/>
            <person name="Pajuelo D."/>
            <person name="Ebbesson L."/>
            <person name="Teles M."/>
            <person name="MacKenzie S."/>
            <person name="Amaro C."/>
        </authorList>
    </citation>
    <scope>NUCLEOTIDE SEQUENCE</scope>
</reference>
<dbReference type="EMBL" id="GBXM01016702">
    <property type="protein sequence ID" value="JAH91875.1"/>
    <property type="molecule type" value="Transcribed_RNA"/>
</dbReference>
<reference evidence="1" key="1">
    <citation type="submission" date="2014-11" db="EMBL/GenBank/DDBJ databases">
        <authorList>
            <person name="Amaro Gonzalez C."/>
        </authorList>
    </citation>
    <scope>NUCLEOTIDE SEQUENCE</scope>
</reference>
<name>A0A0E9WQN9_ANGAN</name>
<sequence>MVKTMETGLSQLGRSLSAELSCEHFGQSQSSITRPLCYIPAETSHFTSLLLTGRVTFSHIVGLLSGFKACVFQRLHFKYLCF</sequence>
<dbReference type="AlphaFoldDB" id="A0A0E9WQN9"/>
<accession>A0A0E9WQN9</accession>